<gene>
    <name evidence="2" type="ORF">BJ508DRAFT_360605</name>
</gene>
<reference evidence="2 3" key="1">
    <citation type="journal article" date="2018" name="Nat. Ecol. Evol.">
        <title>Pezizomycetes genomes reveal the molecular basis of ectomycorrhizal truffle lifestyle.</title>
        <authorList>
            <person name="Murat C."/>
            <person name="Payen T."/>
            <person name="Noel B."/>
            <person name="Kuo A."/>
            <person name="Morin E."/>
            <person name="Chen J."/>
            <person name="Kohler A."/>
            <person name="Krizsan K."/>
            <person name="Balestrini R."/>
            <person name="Da Silva C."/>
            <person name="Montanini B."/>
            <person name="Hainaut M."/>
            <person name="Levati E."/>
            <person name="Barry K.W."/>
            <person name="Belfiori B."/>
            <person name="Cichocki N."/>
            <person name="Clum A."/>
            <person name="Dockter R.B."/>
            <person name="Fauchery L."/>
            <person name="Guy J."/>
            <person name="Iotti M."/>
            <person name="Le Tacon F."/>
            <person name="Lindquist E.A."/>
            <person name="Lipzen A."/>
            <person name="Malagnac F."/>
            <person name="Mello A."/>
            <person name="Molinier V."/>
            <person name="Miyauchi S."/>
            <person name="Poulain J."/>
            <person name="Riccioni C."/>
            <person name="Rubini A."/>
            <person name="Sitrit Y."/>
            <person name="Splivallo R."/>
            <person name="Traeger S."/>
            <person name="Wang M."/>
            <person name="Zifcakova L."/>
            <person name="Wipf D."/>
            <person name="Zambonelli A."/>
            <person name="Paolocci F."/>
            <person name="Nowrousian M."/>
            <person name="Ottonello S."/>
            <person name="Baldrian P."/>
            <person name="Spatafora J.W."/>
            <person name="Henrissat B."/>
            <person name="Nagy L.G."/>
            <person name="Aury J.M."/>
            <person name="Wincker P."/>
            <person name="Grigoriev I.V."/>
            <person name="Bonfante P."/>
            <person name="Martin F.M."/>
        </authorList>
    </citation>
    <scope>NUCLEOTIDE SEQUENCE [LARGE SCALE GENOMIC DNA]</scope>
    <source>
        <strain evidence="2 3">RN42</strain>
    </source>
</reference>
<evidence type="ECO:0000313" key="2">
    <source>
        <dbReference type="EMBL" id="RPA83394.1"/>
    </source>
</evidence>
<dbReference type="STRING" id="1160509.A0A3N4IP52"/>
<accession>A0A3N4IP52</accession>
<dbReference type="Gene3D" id="3.40.50.1820">
    <property type="entry name" value="alpha/beta hydrolase"/>
    <property type="match status" value="1"/>
</dbReference>
<dbReference type="InterPro" id="IPR029058">
    <property type="entry name" value="AB_hydrolase_fold"/>
</dbReference>
<dbReference type="GO" id="GO:0016787">
    <property type="term" value="F:hydrolase activity"/>
    <property type="evidence" value="ECO:0007669"/>
    <property type="project" value="UniProtKB-KW"/>
</dbReference>
<keyword evidence="3" id="KW-1185">Reference proteome</keyword>
<evidence type="ECO:0000256" key="1">
    <source>
        <dbReference type="SAM" id="MobiDB-lite"/>
    </source>
</evidence>
<sequence length="408" mass="45245">MHAEVPLLVMEGFTHFPIHQFTQKPEQPHLQPKQQQLEQQAQVSPIPNHPAFPHRKAPNNPSLPSLRPNPPAFTHNGPPLPLPHPRPPHPHPPHHRRPPHQHHRPLHPPPPPTKIHLLLLLHPLYRNQTFFTGLAKRTLGEFYDHSPLARTQGLLVVTTDQRNHGERKVREGASNHNWKKGNPNYAADLISSYTGTALDAKMVVQWLPAYLPQLRDDEGGSRVGKVLVAGVSLGGHATWVSLLEEGFCDAGCVIVGCADYRKLMEHRAEVMGVESYKASPDTFWGGSKEVPRVLVEQIGKTDPASRWAGDKEEVVRRLRGKRILALEGAADEEVPPGFSEEVYAEMLGEGVRLEVRRWEGVGHVCTDEMAGVFTEWVRSVVQEDGAVAGGPVVEKLHGGQAGRTKSSL</sequence>
<feature type="region of interest" description="Disordered" evidence="1">
    <location>
        <begin position="23"/>
        <end position="111"/>
    </location>
</feature>
<proteinExistence type="predicted"/>
<dbReference type="OrthoDB" id="2152248at2759"/>
<dbReference type="EMBL" id="ML119665">
    <property type="protein sequence ID" value="RPA83394.1"/>
    <property type="molecule type" value="Genomic_DNA"/>
</dbReference>
<organism evidence="2 3">
    <name type="scientific">Ascobolus immersus RN42</name>
    <dbReference type="NCBI Taxonomy" id="1160509"/>
    <lineage>
        <taxon>Eukaryota</taxon>
        <taxon>Fungi</taxon>
        <taxon>Dikarya</taxon>
        <taxon>Ascomycota</taxon>
        <taxon>Pezizomycotina</taxon>
        <taxon>Pezizomycetes</taxon>
        <taxon>Pezizales</taxon>
        <taxon>Ascobolaceae</taxon>
        <taxon>Ascobolus</taxon>
    </lineage>
</organism>
<feature type="compositionally biased region" description="Basic residues" evidence="1">
    <location>
        <begin position="86"/>
        <end position="106"/>
    </location>
</feature>
<dbReference type="Proteomes" id="UP000275078">
    <property type="component" value="Unassembled WGS sequence"/>
</dbReference>
<dbReference type="SUPFAM" id="SSF53474">
    <property type="entry name" value="alpha/beta-Hydrolases"/>
    <property type="match status" value="1"/>
</dbReference>
<keyword evidence="2" id="KW-0378">Hydrolase</keyword>
<evidence type="ECO:0000313" key="3">
    <source>
        <dbReference type="Proteomes" id="UP000275078"/>
    </source>
</evidence>
<name>A0A3N4IP52_ASCIM</name>
<dbReference type="AlphaFoldDB" id="A0A3N4IP52"/>
<feature type="compositionally biased region" description="Low complexity" evidence="1">
    <location>
        <begin position="23"/>
        <end position="42"/>
    </location>
</feature>
<protein>
    <submittedName>
        <fullName evidence="2">Alpha/beta-hydrolase</fullName>
    </submittedName>
</protein>